<accession>A0ABU6YFH4</accession>
<evidence type="ECO:0000256" key="2">
    <source>
        <dbReference type="SAM" id="Phobius"/>
    </source>
</evidence>
<dbReference type="EMBL" id="JASCZI010241981">
    <property type="protein sequence ID" value="MED6208849.1"/>
    <property type="molecule type" value="Genomic_DNA"/>
</dbReference>
<comment type="caution">
    <text evidence="3">The sequence shown here is derived from an EMBL/GenBank/DDBJ whole genome shotgun (WGS) entry which is preliminary data.</text>
</comment>
<protein>
    <submittedName>
        <fullName evidence="3">Uncharacterized protein</fullName>
    </submittedName>
</protein>
<feature type="transmembrane region" description="Helical" evidence="2">
    <location>
        <begin position="90"/>
        <end position="110"/>
    </location>
</feature>
<evidence type="ECO:0000313" key="3">
    <source>
        <dbReference type="EMBL" id="MED6208849.1"/>
    </source>
</evidence>
<keyword evidence="4" id="KW-1185">Reference proteome</keyword>
<dbReference type="Proteomes" id="UP001341840">
    <property type="component" value="Unassembled WGS sequence"/>
</dbReference>
<feature type="region of interest" description="Disordered" evidence="1">
    <location>
        <begin position="280"/>
        <end position="306"/>
    </location>
</feature>
<keyword evidence="2" id="KW-1133">Transmembrane helix</keyword>
<keyword evidence="2" id="KW-0812">Transmembrane</keyword>
<gene>
    <name evidence="3" type="ORF">PIB30_048998</name>
</gene>
<evidence type="ECO:0000313" key="4">
    <source>
        <dbReference type="Proteomes" id="UP001341840"/>
    </source>
</evidence>
<organism evidence="3 4">
    <name type="scientific">Stylosanthes scabra</name>
    <dbReference type="NCBI Taxonomy" id="79078"/>
    <lineage>
        <taxon>Eukaryota</taxon>
        <taxon>Viridiplantae</taxon>
        <taxon>Streptophyta</taxon>
        <taxon>Embryophyta</taxon>
        <taxon>Tracheophyta</taxon>
        <taxon>Spermatophyta</taxon>
        <taxon>Magnoliopsida</taxon>
        <taxon>eudicotyledons</taxon>
        <taxon>Gunneridae</taxon>
        <taxon>Pentapetalae</taxon>
        <taxon>rosids</taxon>
        <taxon>fabids</taxon>
        <taxon>Fabales</taxon>
        <taxon>Fabaceae</taxon>
        <taxon>Papilionoideae</taxon>
        <taxon>50 kb inversion clade</taxon>
        <taxon>dalbergioids sensu lato</taxon>
        <taxon>Dalbergieae</taxon>
        <taxon>Pterocarpus clade</taxon>
        <taxon>Stylosanthes</taxon>
    </lineage>
</organism>
<evidence type="ECO:0000256" key="1">
    <source>
        <dbReference type="SAM" id="MobiDB-lite"/>
    </source>
</evidence>
<proteinExistence type="predicted"/>
<keyword evidence="2" id="KW-0472">Membrane</keyword>
<sequence>MGTLTVFECKLFLKLLAYYGVKLYGDCQLSNCTWPGPLDTYVVRMYLASPLDMFAECTHFWKPYLVLVPSNIRLQVVNRRMSSWLAQGQIYIVIVRNIILVSCALLMFPVEEFLIAGTLLRTLGSHPLVIFPAQEITFEVMLSIGRGFVLPHKKGESIEDNSGAEANAILRMPMIVKFLGVKYGCFDIEADEDLQVLFHCKRQFPEVRTTEPFAEIVDPLVSSGGSALNPHSANVVGSSCPVIQHDTEDHQVASPTSRFNLQEEAVDCGERVPEPLVDEALRLDDSDDEPAFIKRDNDDDIGPVLP</sequence>
<reference evidence="3 4" key="1">
    <citation type="journal article" date="2023" name="Plants (Basel)">
        <title>Bridging the Gap: Combining Genomics and Transcriptomics Approaches to Understand Stylosanthes scabra, an Orphan Legume from the Brazilian Caatinga.</title>
        <authorList>
            <person name="Ferreira-Neto J.R.C."/>
            <person name="da Silva M.D."/>
            <person name="Binneck E."/>
            <person name="de Melo N.F."/>
            <person name="da Silva R.H."/>
            <person name="de Melo A.L.T.M."/>
            <person name="Pandolfi V."/>
            <person name="Bustamante F.O."/>
            <person name="Brasileiro-Vidal A.C."/>
            <person name="Benko-Iseppon A.M."/>
        </authorList>
    </citation>
    <scope>NUCLEOTIDE SEQUENCE [LARGE SCALE GENOMIC DNA]</scope>
    <source>
        <tissue evidence="3">Leaves</tissue>
    </source>
</reference>
<name>A0ABU6YFH4_9FABA</name>